<sequence>MDKRRITQIIAAITTNANINGFLKGNIFKGNTKKICVPGLNCYSCPGALGACPIGSLQAVIGTLRYNFSLYVVGLMSLFGVIFGRFICGWLCPFGLIQDLLYKIPSKKVNVSQKVNNILKYLKYIILALFVIILPMFLVNEFGISPPYFCEYICPAGTLEGGIPLISLNKSLRGAIGYLFAWKIFLLIIIIIASIFIYRPFCRYICPLGAFYSLFNKVSFYKYEVDKNKCTSCNACVHKCKMNIEVYKNPNDSECIRCGECIKICPTKSIKKNLNFKISNMNKLRANDIDTDVKESIVKNRH</sequence>
<dbReference type="Pfam" id="PF12801">
    <property type="entry name" value="Fer4_5"/>
    <property type="match status" value="3"/>
</dbReference>
<keyword evidence="7" id="KW-0812">Transmembrane</keyword>
<name>A0A0C1UFS4_9CLOT</name>
<dbReference type="InterPro" id="IPR017900">
    <property type="entry name" value="4Fe4S_Fe_S_CS"/>
</dbReference>
<evidence type="ECO:0000259" key="8">
    <source>
        <dbReference type="PROSITE" id="PS51379"/>
    </source>
</evidence>
<evidence type="ECO:0000256" key="3">
    <source>
        <dbReference type="ARBA" id="ARBA00022723"/>
    </source>
</evidence>
<dbReference type="PROSITE" id="PS51379">
    <property type="entry name" value="4FE4S_FER_2"/>
    <property type="match status" value="2"/>
</dbReference>
<keyword evidence="5" id="KW-0408">Iron</keyword>
<dbReference type="InterPro" id="IPR051684">
    <property type="entry name" value="Electron_Trans/Redox"/>
</dbReference>
<feature type="transmembrane region" description="Helical" evidence="7">
    <location>
        <begin position="175"/>
        <end position="198"/>
    </location>
</feature>
<dbReference type="PANTHER" id="PTHR30176:SF3">
    <property type="entry name" value="FERREDOXIN-TYPE PROTEIN NAPH"/>
    <property type="match status" value="1"/>
</dbReference>
<keyword evidence="7" id="KW-0472">Membrane</keyword>
<keyword evidence="3" id="KW-0479">Metal-binding</keyword>
<keyword evidence="2" id="KW-0004">4Fe-4S</keyword>
<dbReference type="PANTHER" id="PTHR30176">
    <property type="entry name" value="FERREDOXIN-TYPE PROTEIN NAPH"/>
    <property type="match status" value="1"/>
</dbReference>
<dbReference type="SUPFAM" id="SSF54862">
    <property type="entry name" value="4Fe-4S ferredoxins"/>
    <property type="match status" value="1"/>
</dbReference>
<evidence type="ECO:0000256" key="6">
    <source>
        <dbReference type="ARBA" id="ARBA00023014"/>
    </source>
</evidence>
<dbReference type="GO" id="GO:0051539">
    <property type="term" value="F:4 iron, 4 sulfur cluster binding"/>
    <property type="evidence" value="ECO:0007669"/>
    <property type="project" value="UniProtKB-KW"/>
</dbReference>
<feature type="domain" description="4Fe-4S ferredoxin-type" evidence="8">
    <location>
        <begin position="221"/>
        <end position="243"/>
    </location>
</feature>
<dbReference type="PROSITE" id="PS00198">
    <property type="entry name" value="4FE4S_FER_1"/>
    <property type="match status" value="1"/>
</dbReference>
<feature type="transmembrane region" description="Helical" evidence="7">
    <location>
        <begin position="70"/>
        <end position="97"/>
    </location>
</feature>
<evidence type="ECO:0000256" key="7">
    <source>
        <dbReference type="SAM" id="Phobius"/>
    </source>
</evidence>
<protein>
    <submittedName>
        <fullName evidence="9">4Fe-4S dicluster domain protein</fullName>
    </submittedName>
</protein>
<evidence type="ECO:0000256" key="4">
    <source>
        <dbReference type="ARBA" id="ARBA00022982"/>
    </source>
</evidence>
<evidence type="ECO:0000313" key="9">
    <source>
        <dbReference type="EMBL" id="KIE46260.1"/>
    </source>
</evidence>
<evidence type="ECO:0000313" key="10">
    <source>
        <dbReference type="Proteomes" id="UP000031366"/>
    </source>
</evidence>
<dbReference type="Pfam" id="PF00037">
    <property type="entry name" value="Fer4"/>
    <property type="match status" value="1"/>
</dbReference>
<keyword evidence="1" id="KW-0813">Transport</keyword>
<dbReference type="RefSeq" id="WP_080618939.1">
    <property type="nucleotide sequence ID" value="NZ_AYSO01000017.1"/>
</dbReference>
<dbReference type="GO" id="GO:0046872">
    <property type="term" value="F:metal ion binding"/>
    <property type="evidence" value="ECO:0007669"/>
    <property type="project" value="UniProtKB-KW"/>
</dbReference>
<keyword evidence="7" id="KW-1133">Transmembrane helix</keyword>
<keyword evidence="4" id="KW-0249">Electron transport</keyword>
<organism evidence="9 10">
    <name type="scientific">Clostridium argentinense CDC 2741</name>
    <dbReference type="NCBI Taxonomy" id="1418104"/>
    <lineage>
        <taxon>Bacteria</taxon>
        <taxon>Bacillati</taxon>
        <taxon>Bacillota</taxon>
        <taxon>Clostridia</taxon>
        <taxon>Eubacteriales</taxon>
        <taxon>Clostridiaceae</taxon>
        <taxon>Clostridium</taxon>
    </lineage>
</organism>
<feature type="transmembrane region" description="Helical" evidence="7">
    <location>
        <begin position="118"/>
        <end position="139"/>
    </location>
</feature>
<dbReference type="GO" id="GO:0005886">
    <property type="term" value="C:plasma membrane"/>
    <property type="evidence" value="ECO:0007669"/>
    <property type="project" value="TreeGrafter"/>
</dbReference>
<keyword evidence="6" id="KW-0411">Iron-sulfur</keyword>
<evidence type="ECO:0000256" key="2">
    <source>
        <dbReference type="ARBA" id="ARBA00022485"/>
    </source>
</evidence>
<keyword evidence="10" id="KW-1185">Reference proteome</keyword>
<accession>A0A0C1UFS4</accession>
<dbReference type="OrthoDB" id="9806398at2"/>
<dbReference type="InterPro" id="IPR017896">
    <property type="entry name" value="4Fe4S_Fe-S-bd"/>
</dbReference>
<gene>
    <name evidence="9" type="ORF">U732_1600</name>
</gene>
<comment type="caution">
    <text evidence="9">The sequence shown here is derived from an EMBL/GenBank/DDBJ whole genome shotgun (WGS) entry which is preliminary data.</text>
</comment>
<reference evidence="9 10" key="1">
    <citation type="journal article" date="2015" name="Infect. Genet. Evol.">
        <title>Genomic sequences of six botulinum neurotoxin-producing strains representing three clostridial species illustrate the mobility and diversity of botulinum neurotoxin genes.</title>
        <authorList>
            <person name="Smith T.J."/>
            <person name="Hill K.K."/>
            <person name="Xie G."/>
            <person name="Foley B.T."/>
            <person name="Williamson C.H."/>
            <person name="Foster J.T."/>
            <person name="Johnson S.L."/>
            <person name="Chertkov O."/>
            <person name="Teshima H."/>
            <person name="Gibbons H.S."/>
            <person name="Johnsky L.A."/>
            <person name="Karavis M.A."/>
            <person name="Smith L.A."/>
        </authorList>
    </citation>
    <scope>NUCLEOTIDE SEQUENCE [LARGE SCALE GENOMIC DNA]</scope>
    <source>
        <strain evidence="9 10">CDC 2741</strain>
    </source>
</reference>
<proteinExistence type="predicted"/>
<dbReference type="Gene3D" id="3.30.70.20">
    <property type="match status" value="1"/>
</dbReference>
<feature type="domain" description="4Fe-4S ferredoxin-type" evidence="8">
    <location>
        <begin position="244"/>
        <end position="275"/>
    </location>
</feature>
<dbReference type="AlphaFoldDB" id="A0A0C1UFS4"/>
<evidence type="ECO:0000256" key="1">
    <source>
        <dbReference type="ARBA" id="ARBA00022448"/>
    </source>
</evidence>
<dbReference type="EMBL" id="AYSO01000017">
    <property type="protein sequence ID" value="KIE46260.1"/>
    <property type="molecule type" value="Genomic_DNA"/>
</dbReference>
<evidence type="ECO:0000256" key="5">
    <source>
        <dbReference type="ARBA" id="ARBA00023004"/>
    </source>
</evidence>
<dbReference type="Proteomes" id="UP000031366">
    <property type="component" value="Unassembled WGS sequence"/>
</dbReference>